<proteinExistence type="predicted"/>
<reference evidence="1" key="1">
    <citation type="journal article" date="2020" name="Nat. Commun.">
        <title>Large-scale genome sequencing of mycorrhizal fungi provides insights into the early evolution of symbiotic traits.</title>
        <authorList>
            <person name="Miyauchi S."/>
            <person name="Kiss E."/>
            <person name="Kuo A."/>
            <person name="Drula E."/>
            <person name="Kohler A."/>
            <person name="Sanchez-Garcia M."/>
            <person name="Morin E."/>
            <person name="Andreopoulos B."/>
            <person name="Barry K.W."/>
            <person name="Bonito G."/>
            <person name="Buee M."/>
            <person name="Carver A."/>
            <person name="Chen C."/>
            <person name="Cichocki N."/>
            <person name="Clum A."/>
            <person name="Culley D."/>
            <person name="Crous P.W."/>
            <person name="Fauchery L."/>
            <person name="Girlanda M."/>
            <person name="Hayes R.D."/>
            <person name="Keri Z."/>
            <person name="LaButti K."/>
            <person name="Lipzen A."/>
            <person name="Lombard V."/>
            <person name="Magnuson J."/>
            <person name="Maillard F."/>
            <person name="Murat C."/>
            <person name="Nolan M."/>
            <person name="Ohm R.A."/>
            <person name="Pangilinan J."/>
            <person name="Pereira M.F."/>
            <person name="Perotto S."/>
            <person name="Peter M."/>
            <person name="Pfister S."/>
            <person name="Riley R."/>
            <person name="Sitrit Y."/>
            <person name="Stielow J.B."/>
            <person name="Szollosi G."/>
            <person name="Zifcakova L."/>
            <person name="Stursova M."/>
            <person name="Spatafora J.W."/>
            <person name="Tedersoo L."/>
            <person name="Vaario L.M."/>
            <person name="Yamada A."/>
            <person name="Yan M."/>
            <person name="Wang P."/>
            <person name="Xu J."/>
            <person name="Bruns T."/>
            <person name="Baldrian P."/>
            <person name="Vilgalys R."/>
            <person name="Dunand C."/>
            <person name="Henrissat B."/>
            <person name="Grigoriev I.V."/>
            <person name="Hibbett D."/>
            <person name="Nagy L.G."/>
            <person name="Martin F.M."/>
        </authorList>
    </citation>
    <scope>NUCLEOTIDE SEQUENCE</scope>
    <source>
        <strain evidence="1">UP504</strain>
    </source>
</reference>
<sequence length="156" mass="17806">GTQSGTLNEDLEGWPQWIIPQFQRVKDLELGSEWVCLVKLWIAIEQELGFPTEVHYSQGKALSSKDRPKAIHDWIQRACSIKYSPSIKPNSFGKQWWKWWSNLQPAWRETSEGNWESLKIGGKNGIVAVVITLGWWGAVLDTIAGDKSEWNAALRD</sequence>
<dbReference type="OrthoDB" id="3250313at2759"/>
<dbReference type="Proteomes" id="UP000886523">
    <property type="component" value="Unassembled WGS sequence"/>
</dbReference>
<gene>
    <name evidence="1" type="ORF">BS47DRAFT_1264299</name>
</gene>
<evidence type="ECO:0000313" key="2">
    <source>
        <dbReference type="Proteomes" id="UP000886523"/>
    </source>
</evidence>
<dbReference type="AlphaFoldDB" id="A0A9P6AES8"/>
<feature type="non-terminal residue" evidence="1">
    <location>
        <position position="156"/>
    </location>
</feature>
<name>A0A9P6AES8_9AGAM</name>
<keyword evidence="2" id="KW-1185">Reference proteome</keyword>
<evidence type="ECO:0000313" key="1">
    <source>
        <dbReference type="EMBL" id="KAF9504388.1"/>
    </source>
</evidence>
<accession>A0A9P6AES8</accession>
<protein>
    <submittedName>
        <fullName evidence="1">Uncharacterized protein</fullName>
    </submittedName>
</protein>
<dbReference type="EMBL" id="MU129232">
    <property type="protein sequence ID" value="KAF9504388.1"/>
    <property type="molecule type" value="Genomic_DNA"/>
</dbReference>
<feature type="non-terminal residue" evidence="1">
    <location>
        <position position="1"/>
    </location>
</feature>
<organism evidence="1 2">
    <name type="scientific">Hydnum rufescens UP504</name>
    <dbReference type="NCBI Taxonomy" id="1448309"/>
    <lineage>
        <taxon>Eukaryota</taxon>
        <taxon>Fungi</taxon>
        <taxon>Dikarya</taxon>
        <taxon>Basidiomycota</taxon>
        <taxon>Agaricomycotina</taxon>
        <taxon>Agaricomycetes</taxon>
        <taxon>Cantharellales</taxon>
        <taxon>Hydnaceae</taxon>
        <taxon>Hydnum</taxon>
    </lineage>
</organism>
<comment type="caution">
    <text evidence="1">The sequence shown here is derived from an EMBL/GenBank/DDBJ whole genome shotgun (WGS) entry which is preliminary data.</text>
</comment>